<dbReference type="EMBL" id="MKIP01000030">
    <property type="protein sequence ID" value="OLP61780.1"/>
    <property type="molecule type" value="Genomic_DNA"/>
</dbReference>
<dbReference type="Proteomes" id="UP000186364">
    <property type="component" value="Unassembled WGS sequence"/>
</dbReference>
<proteinExistence type="predicted"/>
<dbReference type="GO" id="GO:0003677">
    <property type="term" value="F:DNA binding"/>
    <property type="evidence" value="ECO:0007669"/>
    <property type="project" value="TreeGrafter"/>
</dbReference>
<dbReference type="GO" id="GO:0032791">
    <property type="term" value="F:lead ion binding"/>
    <property type="evidence" value="ECO:0007669"/>
    <property type="project" value="TreeGrafter"/>
</dbReference>
<dbReference type="InterPro" id="IPR052543">
    <property type="entry name" value="HTH_Metal-responsive_Reg"/>
</dbReference>
<dbReference type="GO" id="GO:0097063">
    <property type="term" value="F:cadmium ion sensor activity"/>
    <property type="evidence" value="ECO:0007669"/>
    <property type="project" value="TreeGrafter"/>
</dbReference>
<dbReference type="PROSITE" id="PS50987">
    <property type="entry name" value="HTH_ARSR_2"/>
    <property type="match status" value="1"/>
</dbReference>
<sequence length="251" mass="26956">MTAMVSGNTVAEIASLLGDAARANMLSALMGGVAMTAGELAQVAGVTAQTASGHLAKMVESGLLAREKQGRHRYYRLASGEVAQLLDALMLVAANAPARHRPLGPRDDALRRARSCYDHMAGRLAVALSDAVQARGFLILEEGVGLLTEEGERFFAAFGLTLRPPRSGTRPLCRACLDWSERRMHLAGQLGAALFDQCLARGWVARIPDSRSLRISRAGELGFARHFGLAEDWDRPARPGEWRGMQPASPA</sequence>
<dbReference type="SMART" id="SM00418">
    <property type="entry name" value="HTH_ARSR"/>
    <property type="match status" value="1"/>
</dbReference>
<dbReference type="InterPro" id="IPR036388">
    <property type="entry name" value="WH-like_DNA-bd_sf"/>
</dbReference>
<dbReference type="AlphaFoldDB" id="A0A1Q9B1A1"/>
<keyword evidence="3" id="KW-1185">Reference proteome</keyword>
<evidence type="ECO:0000313" key="2">
    <source>
        <dbReference type="EMBL" id="OLP61780.1"/>
    </source>
</evidence>
<dbReference type="GO" id="GO:0010288">
    <property type="term" value="P:response to lead ion"/>
    <property type="evidence" value="ECO:0007669"/>
    <property type="project" value="TreeGrafter"/>
</dbReference>
<accession>A0A1Q9B1A1</accession>
<dbReference type="GO" id="GO:0003700">
    <property type="term" value="F:DNA-binding transcription factor activity"/>
    <property type="evidence" value="ECO:0007669"/>
    <property type="project" value="InterPro"/>
</dbReference>
<dbReference type="InterPro" id="IPR001845">
    <property type="entry name" value="HTH_ArsR_DNA-bd_dom"/>
</dbReference>
<comment type="caution">
    <text evidence="2">The sequence shown here is derived from an EMBL/GenBank/DDBJ whole genome shotgun (WGS) entry which is preliminary data.</text>
</comment>
<protein>
    <submittedName>
        <fullName evidence="2">Transcriptional regulator</fullName>
    </submittedName>
</protein>
<dbReference type="GO" id="GO:0046686">
    <property type="term" value="P:response to cadmium ion"/>
    <property type="evidence" value="ECO:0007669"/>
    <property type="project" value="TreeGrafter"/>
</dbReference>
<dbReference type="PRINTS" id="PR00778">
    <property type="entry name" value="HTHARSR"/>
</dbReference>
<organism evidence="2 3">
    <name type="scientific">Xaviernesmea oryzae</name>
    <dbReference type="NCBI Taxonomy" id="464029"/>
    <lineage>
        <taxon>Bacteria</taxon>
        <taxon>Pseudomonadati</taxon>
        <taxon>Pseudomonadota</taxon>
        <taxon>Alphaproteobacteria</taxon>
        <taxon>Hyphomicrobiales</taxon>
        <taxon>Rhizobiaceae</taxon>
        <taxon>Rhizobium/Agrobacterium group</taxon>
        <taxon>Xaviernesmea</taxon>
    </lineage>
</organism>
<dbReference type="NCBIfam" id="NF033788">
    <property type="entry name" value="HTH_metalloreg"/>
    <property type="match status" value="1"/>
</dbReference>
<dbReference type="Pfam" id="PF12840">
    <property type="entry name" value="HTH_20"/>
    <property type="match status" value="1"/>
</dbReference>
<evidence type="ECO:0000313" key="3">
    <source>
        <dbReference type="Proteomes" id="UP000186364"/>
    </source>
</evidence>
<dbReference type="PANTHER" id="PTHR39168">
    <property type="entry name" value="TRANSCRIPTIONAL REGULATOR-RELATED"/>
    <property type="match status" value="1"/>
</dbReference>
<dbReference type="InterPro" id="IPR011991">
    <property type="entry name" value="ArsR-like_HTH"/>
</dbReference>
<feature type="domain" description="HTH arsR-type" evidence="1">
    <location>
        <begin position="2"/>
        <end position="97"/>
    </location>
</feature>
<evidence type="ECO:0000259" key="1">
    <source>
        <dbReference type="PROSITE" id="PS50987"/>
    </source>
</evidence>
<reference evidence="2 3" key="1">
    <citation type="submission" date="2016-09" db="EMBL/GenBank/DDBJ databases">
        <title>Rhizobium sp. nov., a novel species isolated from the rice rhizosphere.</title>
        <authorList>
            <person name="Zhao J."/>
            <person name="Zhang X."/>
        </authorList>
    </citation>
    <scope>NUCLEOTIDE SEQUENCE [LARGE SCALE GENOMIC DNA]</scope>
    <source>
        <strain evidence="2 3">1.7048</strain>
    </source>
</reference>
<dbReference type="InterPro" id="IPR036390">
    <property type="entry name" value="WH_DNA-bd_sf"/>
</dbReference>
<dbReference type="PANTHER" id="PTHR39168:SF1">
    <property type="entry name" value="TRANSCRIPTIONAL REGULATORY PROTEIN"/>
    <property type="match status" value="1"/>
</dbReference>
<dbReference type="CDD" id="cd00090">
    <property type="entry name" value="HTH_ARSR"/>
    <property type="match status" value="1"/>
</dbReference>
<name>A0A1Q9B1A1_9HYPH</name>
<gene>
    <name evidence="2" type="ORF">BJF93_18960</name>
</gene>
<dbReference type="SUPFAM" id="SSF46785">
    <property type="entry name" value="Winged helix' DNA-binding domain"/>
    <property type="match status" value="1"/>
</dbReference>
<dbReference type="Gene3D" id="1.10.10.10">
    <property type="entry name" value="Winged helix-like DNA-binding domain superfamily/Winged helix DNA-binding domain"/>
    <property type="match status" value="1"/>
</dbReference>